<evidence type="ECO:0000256" key="2">
    <source>
        <dbReference type="ARBA" id="ARBA00043996"/>
    </source>
</evidence>
<comment type="caution">
    <text evidence="7">The sequence shown here is derived from an EMBL/GenBank/DDBJ whole genome shotgun (WGS) entry which is preliminary data.</text>
</comment>
<gene>
    <name evidence="7" type="ORF">RDB_LOCUS12544</name>
    <name evidence="8" type="ORF">RDB_LOCUS164721</name>
</gene>
<protein>
    <recommendedName>
        <fullName evidence="6">Fungal lipase-type domain-containing protein</fullName>
    </recommendedName>
</protein>
<comment type="catalytic activity">
    <reaction evidence="4">
        <text>a monoacylglycerol + H2O = glycerol + a fatty acid + H(+)</text>
        <dbReference type="Rhea" id="RHEA:15245"/>
        <dbReference type="ChEBI" id="CHEBI:15377"/>
        <dbReference type="ChEBI" id="CHEBI:15378"/>
        <dbReference type="ChEBI" id="CHEBI:17408"/>
        <dbReference type="ChEBI" id="CHEBI:17754"/>
        <dbReference type="ChEBI" id="CHEBI:28868"/>
    </reaction>
</comment>
<dbReference type="Gene3D" id="3.40.50.1820">
    <property type="entry name" value="alpha/beta hydrolase"/>
    <property type="match status" value="1"/>
</dbReference>
<keyword evidence="1" id="KW-1015">Disulfide bond</keyword>
<dbReference type="InterPro" id="IPR051218">
    <property type="entry name" value="Sec_MonoDiacylglyc_Lipase"/>
</dbReference>
<dbReference type="Pfam" id="PF01764">
    <property type="entry name" value="Lipase_3"/>
    <property type="match status" value="1"/>
</dbReference>
<dbReference type="PANTHER" id="PTHR45856">
    <property type="entry name" value="ALPHA/BETA-HYDROLASES SUPERFAMILY PROTEIN"/>
    <property type="match status" value="1"/>
</dbReference>
<dbReference type="CDD" id="cd00519">
    <property type="entry name" value="Lipase_3"/>
    <property type="match status" value="1"/>
</dbReference>
<evidence type="ECO:0000256" key="3">
    <source>
        <dbReference type="ARBA" id="ARBA00047591"/>
    </source>
</evidence>
<evidence type="ECO:0000313" key="7">
    <source>
        <dbReference type="EMBL" id="CAE6411857.1"/>
    </source>
</evidence>
<dbReference type="GO" id="GO:0006629">
    <property type="term" value="P:lipid metabolic process"/>
    <property type="evidence" value="ECO:0007669"/>
    <property type="project" value="InterPro"/>
</dbReference>
<evidence type="ECO:0000256" key="1">
    <source>
        <dbReference type="ARBA" id="ARBA00023157"/>
    </source>
</evidence>
<accession>A0A8H2WXU6</accession>
<dbReference type="AlphaFoldDB" id="A0A8H2WXU6"/>
<dbReference type="SUPFAM" id="SSF53474">
    <property type="entry name" value="alpha/beta-Hydrolases"/>
    <property type="match status" value="1"/>
</dbReference>
<evidence type="ECO:0000259" key="6">
    <source>
        <dbReference type="Pfam" id="PF01764"/>
    </source>
</evidence>
<dbReference type="InterPro" id="IPR029058">
    <property type="entry name" value="AB_hydrolase_fold"/>
</dbReference>
<feature type="region of interest" description="Disordered" evidence="5">
    <location>
        <begin position="334"/>
        <end position="384"/>
    </location>
</feature>
<name>A0A8H2WXU6_9AGAM</name>
<dbReference type="InterPro" id="IPR002921">
    <property type="entry name" value="Fungal_lipase-type"/>
</dbReference>
<comment type="similarity">
    <text evidence="2">Belongs to the AB hydrolase superfamily. Lipase family. Class 3 subfamily.</text>
</comment>
<dbReference type="PANTHER" id="PTHR45856:SF24">
    <property type="entry name" value="FUNGAL LIPASE-LIKE DOMAIN-CONTAINING PROTEIN"/>
    <property type="match status" value="1"/>
</dbReference>
<evidence type="ECO:0000256" key="4">
    <source>
        <dbReference type="ARBA" id="ARBA00048461"/>
    </source>
</evidence>
<sequence length="401" mass="44040">MQAPLPIPPITLHEAKRNIAVRHLEQLANLSMVRESVQTNSNPEIPTGLFGSSYPYEDLLQWSKDNDTQIKTAVKNKVFGGPNGSNIQWTNVFMGFMEAATMYLRDPAKVVEAYEAYKKEDFESAFKQLEGSIVQIQEIAALWGMKFQLLCDLTEDSATWENGPYCGAFYSEDPYAPFIGVAFKGTNAWNWKDIVSDASESTVQSSEGILYDTNVSNGAFTGMFGANDPGRAYDLIRQGLNDLIPNIPNSNGESVVIHFTGHSFGGSYSSLFYTQSTVNGVLPPMGELGDLYTFGCPRIGYKDLAEGLRDHLGTHTGSTWRIVNKGDIVTQVPPRTPGTNDSPFNHTDGGYQLGGTDGPESLPSEIGTLTNGPEVWPPNETTLPPHFATTYYEKLREAMSD</sequence>
<proteinExistence type="inferred from homology"/>
<dbReference type="EMBL" id="CAJMWY010004272">
    <property type="protein sequence ID" value="CAE6526164.1"/>
    <property type="molecule type" value="Genomic_DNA"/>
</dbReference>
<evidence type="ECO:0000313" key="9">
    <source>
        <dbReference type="Proteomes" id="UP000663888"/>
    </source>
</evidence>
<dbReference type="EMBL" id="CAJMWX010000302">
    <property type="protein sequence ID" value="CAE6411857.1"/>
    <property type="molecule type" value="Genomic_DNA"/>
</dbReference>
<dbReference type="Proteomes" id="UP000663861">
    <property type="component" value="Unassembled WGS sequence"/>
</dbReference>
<feature type="domain" description="Fungal lipase-type" evidence="6">
    <location>
        <begin position="181"/>
        <end position="335"/>
    </location>
</feature>
<dbReference type="Proteomes" id="UP000663888">
    <property type="component" value="Unassembled WGS sequence"/>
</dbReference>
<evidence type="ECO:0000313" key="8">
    <source>
        <dbReference type="EMBL" id="CAE6526164.1"/>
    </source>
</evidence>
<evidence type="ECO:0000256" key="5">
    <source>
        <dbReference type="SAM" id="MobiDB-lite"/>
    </source>
</evidence>
<comment type="catalytic activity">
    <reaction evidence="3">
        <text>a diacylglycerol + H2O = a monoacylglycerol + a fatty acid + H(+)</text>
        <dbReference type="Rhea" id="RHEA:32731"/>
        <dbReference type="ChEBI" id="CHEBI:15377"/>
        <dbReference type="ChEBI" id="CHEBI:15378"/>
        <dbReference type="ChEBI" id="CHEBI:17408"/>
        <dbReference type="ChEBI" id="CHEBI:18035"/>
        <dbReference type="ChEBI" id="CHEBI:28868"/>
    </reaction>
</comment>
<reference evidence="7" key="1">
    <citation type="submission" date="2021-01" db="EMBL/GenBank/DDBJ databases">
        <authorList>
            <person name="Kaushik A."/>
        </authorList>
    </citation>
    <scope>NUCLEOTIDE SEQUENCE</scope>
    <source>
        <strain evidence="7">AG4-R118</strain>
        <strain evidence="8">AG4-RS23</strain>
    </source>
</reference>
<organism evidence="7 9">
    <name type="scientific">Rhizoctonia solani</name>
    <dbReference type="NCBI Taxonomy" id="456999"/>
    <lineage>
        <taxon>Eukaryota</taxon>
        <taxon>Fungi</taxon>
        <taxon>Dikarya</taxon>
        <taxon>Basidiomycota</taxon>
        <taxon>Agaricomycotina</taxon>
        <taxon>Agaricomycetes</taxon>
        <taxon>Cantharellales</taxon>
        <taxon>Ceratobasidiaceae</taxon>
        <taxon>Rhizoctonia</taxon>
    </lineage>
</organism>